<gene>
    <name evidence="6" type="ORF">MCOR_21010</name>
</gene>
<dbReference type="Gene3D" id="1.10.10.60">
    <property type="entry name" value="Homeodomain-like"/>
    <property type="match status" value="2"/>
</dbReference>
<dbReference type="Proteomes" id="UP000507470">
    <property type="component" value="Unassembled WGS sequence"/>
</dbReference>
<feature type="domain" description="HTH CENPB-type" evidence="5">
    <location>
        <begin position="84"/>
        <end position="155"/>
    </location>
</feature>
<evidence type="ECO:0000313" key="7">
    <source>
        <dbReference type="Proteomes" id="UP000507470"/>
    </source>
</evidence>
<dbReference type="InterPro" id="IPR009057">
    <property type="entry name" value="Homeodomain-like_sf"/>
</dbReference>
<keyword evidence="7" id="KW-1185">Reference proteome</keyword>
<evidence type="ECO:0000256" key="2">
    <source>
        <dbReference type="ARBA" id="ARBA00023125"/>
    </source>
</evidence>
<dbReference type="EMBL" id="CACVKT020003716">
    <property type="protein sequence ID" value="CAC5385465.1"/>
    <property type="molecule type" value="Genomic_DNA"/>
</dbReference>
<feature type="region of interest" description="Disordered" evidence="4">
    <location>
        <begin position="1"/>
        <end position="26"/>
    </location>
</feature>
<name>A0A6J8BNE4_MYTCO</name>
<dbReference type="PROSITE" id="PS51253">
    <property type="entry name" value="HTH_CENPB"/>
    <property type="match status" value="1"/>
</dbReference>
<dbReference type="Pfam" id="PF03184">
    <property type="entry name" value="DDE_1"/>
    <property type="match status" value="1"/>
</dbReference>
<dbReference type="InterPro" id="IPR050863">
    <property type="entry name" value="CenT-Element_Derived"/>
</dbReference>
<dbReference type="InterPro" id="IPR007889">
    <property type="entry name" value="HTH_Psq"/>
</dbReference>
<evidence type="ECO:0000313" key="6">
    <source>
        <dbReference type="EMBL" id="CAC5385465.1"/>
    </source>
</evidence>
<reference evidence="6 7" key="1">
    <citation type="submission" date="2020-06" db="EMBL/GenBank/DDBJ databases">
        <authorList>
            <person name="Li R."/>
            <person name="Bekaert M."/>
        </authorList>
    </citation>
    <scope>NUCLEOTIDE SEQUENCE [LARGE SCALE GENOMIC DNA]</scope>
    <source>
        <strain evidence="7">wild</strain>
    </source>
</reference>
<evidence type="ECO:0000256" key="1">
    <source>
        <dbReference type="ARBA" id="ARBA00004123"/>
    </source>
</evidence>
<dbReference type="PANTHER" id="PTHR19303">
    <property type="entry name" value="TRANSPOSON"/>
    <property type="match status" value="1"/>
</dbReference>
<dbReference type="InterPro" id="IPR004875">
    <property type="entry name" value="DDE_SF_endonuclease_dom"/>
</dbReference>
<proteinExistence type="predicted"/>
<keyword evidence="2" id="KW-0238">DNA-binding</keyword>
<protein>
    <recommendedName>
        <fullName evidence="5">HTH CENPB-type domain-containing protein</fullName>
    </recommendedName>
</protein>
<accession>A0A6J8BNE4</accession>
<dbReference type="GO" id="GO:0005634">
    <property type="term" value="C:nucleus"/>
    <property type="evidence" value="ECO:0007669"/>
    <property type="project" value="UniProtKB-SubCell"/>
</dbReference>
<dbReference type="Pfam" id="PF04218">
    <property type="entry name" value="CENP-B_N"/>
    <property type="match status" value="1"/>
</dbReference>
<dbReference type="AlphaFoldDB" id="A0A6J8BNE4"/>
<dbReference type="SMART" id="SM00674">
    <property type="entry name" value="CENPB"/>
    <property type="match status" value="1"/>
</dbReference>
<comment type="subcellular location">
    <subcellularLocation>
        <location evidence="1">Nucleus</location>
    </subcellularLocation>
</comment>
<sequence length="351" mass="40203">MATTPKCKKRILENDSASPSPKRARKDLSLEEKINLIEDSDKIPKLTQKQLGEKYGIGCATVSDILKKKEFYNKQYADNSTGNKKRFTISSKYGDLNDLLFKWFTQARAKNIPLSGPILQEKALHFAKELDLTDFKASNGWLDSWKSRFSIAHFKVCGESGDVNLETVNNFLSRIDTNVQDYQPEDIFNCYETGLFFRALPDKTLAQKKSACKGGKIAKERLTVMFCCSAMGEKLKPMVIGKARKPRCFKNIDVTNLSVIWRSNKKSWMTEATFLDWIKSVNRIMRLKKRNIILFLDNATSHSHEIQLSNVKLSFLPPNTTSKLQPLDLGIIRAFKARYRKKNVKPSYIKH</sequence>
<evidence type="ECO:0000259" key="5">
    <source>
        <dbReference type="PROSITE" id="PS51253"/>
    </source>
</evidence>
<keyword evidence="3" id="KW-0539">Nucleus</keyword>
<dbReference type="SUPFAM" id="SSF46689">
    <property type="entry name" value="Homeodomain-like"/>
    <property type="match status" value="2"/>
</dbReference>
<dbReference type="InterPro" id="IPR006600">
    <property type="entry name" value="HTH_CenpB_DNA-bd_dom"/>
</dbReference>
<evidence type="ECO:0000256" key="3">
    <source>
        <dbReference type="ARBA" id="ARBA00023242"/>
    </source>
</evidence>
<dbReference type="GO" id="GO:0003677">
    <property type="term" value="F:DNA binding"/>
    <property type="evidence" value="ECO:0007669"/>
    <property type="project" value="UniProtKB-KW"/>
</dbReference>
<dbReference type="PANTHER" id="PTHR19303:SF73">
    <property type="entry name" value="PROTEIN PDC2"/>
    <property type="match status" value="1"/>
</dbReference>
<evidence type="ECO:0000256" key="4">
    <source>
        <dbReference type="SAM" id="MobiDB-lite"/>
    </source>
</evidence>
<organism evidence="6 7">
    <name type="scientific">Mytilus coruscus</name>
    <name type="common">Sea mussel</name>
    <dbReference type="NCBI Taxonomy" id="42192"/>
    <lineage>
        <taxon>Eukaryota</taxon>
        <taxon>Metazoa</taxon>
        <taxon>Spiralia</taxon>
        <taxon>Lophotrochozoa</taxon>
        <taxon>Mollusca</taxon>
        <taxon>Bivalvia</taxon>
        <taxon>Autobranchia</taxon>
        <taxon>Pteriomorphia</taxon>
        <taxon>Mytilida</taxon>
        <taxon>Mytiloidea</taxon>
        <taxon>Mytilidae</taxon>
        <taxon>Mytilinae</taxon>
        <taxon>Mytilus</taxon>
    </lineage>
</organism>
<dbReference type="Pfam" id="PF03221">
    <property type="entry name" value="HTH_Tnp_Tc5"/>
    <property type="match status" value="1"/>
</dbReference>
<dbReference type="OrthoDB" id="10060191at2759"/>